<dbReference type="Proteomes" id="UP001219037">
    <property type="component" value="Chromosome"/>
</dbReference>
<dbReference type="SUPFAM" id="SSF50475">
    <property type="entry name" value="FMN-binding split barrel"/>
    <property type="match status" value="1"/>
</dbReference>
<comment type="similarity">
    <text evidence="4">Belongs to the flavoredoxin family.</text>
</comment>
<organism evidence="6 7">
    <name type="scientific">Citricoccus muralis</name>
    <dbReference type="NCBI Taxonomy" id="169134"/>
    <lineage>
        <taxon>Bacteria</taxon>
        <taxon>Bacillati</taxon>
        <taxon>Actinomycetota</taxon>
        <taxon>Actinomycetes</taxon>
        <taxon>Micrococcales</taxon>
        <taxon>Micrococcaceae</taxon>
        <taxon>Citricoccus</taxon>
    </lineage>
</organism>
<dbReference type="PANTHER" id="PTHR33798:SF5">
    <property type="entry name" value="FLAVIN REDUCTASE LIKE DOMAIN-CONTAINING PROTEIN"/>
    <property type="match status" value="1"/>
</dbReference>
<evidence type="ECO:0000313" key="7">
    <source>
        <dbReference type="Proteomes" id="UP001219037"/>
    </source>
</evidence>
<dbReference type="InterPro" id="IPR012349">
    <property type="entry name" value="Split_barrel_FMN-bd"/>
</dbReference>
<protein>
    <submittedName>
        <fullName evidence="6">Flavin reductase family protein</fullName>
        <ecNumber evidence="6">1.5.1.-</ecNumber>
    </submittedName>
</protein>
<dbReference type="SMART" id="SM00903">
    <property type="entry name" value="Flavin_Reduct"/>
    <property type="match status" value="1"/>
</dbReference>
<comment type="cofactor">
    <cofactor evidence="1">
        <name>FMN</name>
        <dbReference type="ChEBI" id="CHEBI:58210"/>
    </cofactor>
</comment>
<sequence length="206" mass="22409">MTLPEHRDHRLSEMDPREAGLLLKSVVIPRPIAWVGTVSSDGVTNLAPHSYFTMVSADPPIILFSATRLVGTLKDTATNVLATGEFTVSLVSWPLRTQANRTSARLGPESSEFDDAELTPLPSHSVSAPGVAESPAILECQLHRAEDVGDATVFFGQVLHVRIDETALRADDRGRALPDPALLDPVTRLGRNEWARLGDVFTQDRP</sequence>
<reference evidence="6 7" key="1">
    <citation type="submission" date="2023-04" db="EMBL/GenBank/DDBJ databases">
        <title>Funneling lignin-derived compounds into biodiesel using alkali-halophilic Citricoccus sp. P2.</title>
        <authorList>
            <person name="Luo C.-B."/>
        </authorList>
    </citation>
    <scope>NUCLEOTIDE SEQUENCE [LARGE SCALE GENOMIC DNA]</scope>
    <source>
        <strain evidence="6 7">P2</strain>
    </source>
</reference>
<keyword evidence="3" id="KW-0288">FMN</keyword>
<name>A0ABY8H6N7_9MICC</name>
<dbReference type="GO" id="GO:0016491">
    <property type="term" value="F:oxidoreductase activity"/>
    <property type="evidence" value="ECO:0007669"/>
    <property type="project" value="UniProtKB-KW"/>
</dbReference>
<evidence type="ECO:0000256" key="3">
    <source>
        <dbReference type="ARBA" id="ARBA00022643"/>
    </source>
</evidence>
<proteinExistence type="inferred from homology"/>
<evidence type="ECO:0000313" key="6">
    <source>
        <dbReference type="EMBL" id="WFP16333.1"/>
    </source>
</evidence>
<evidence type="ECO:0000256" key="2">
    <source>
        <dbReference type="ARBA" id="ARBA00022630"/>
    </source>
</evidence>
<dbReference type="EMBL" id="CP121252">
    <property type="protein sequence ID" value="WFP16333.1"/>
    <property type="molecule type" value="Genomic_DNA"/>
</dbReference>
<evidence type="ECO:0000256" key="4">
    <source>
        <dbReference type="ARBA" id="ARBA00038054"/>
    </source>
</evidence>
<dbReference type="RefSeq" id="WP_278157480.1">
    <property type="nucleotide sequence ID" value="NZ_CP121252.1"/>
</dbReference>
<dbReference type="Gene3D" id="2.30.110.10">
    <property type="entry name" value="Electron Transport, Fmn-binding Protein, Chain A"/>
    <property type="match status" value="1"/>
</dbReference>
<dbReference type="EC" id="1.5.1.-" evidence="6"/>
<keyword evidence="2" id="KW-0285">Flavoprotein</keyword>
<feature type="domain" description="Flavin reductase like" evidence="5">
    <location>
        <begin position="25"/>
        <end position="177"/>
    </location>
</feature>
<gene>
    <name evidence="6" type="ORF">P8192_13265</name>
</gene>
<dbReference type="InterPro" id="IPR002563">
    <property type="entry name" value="Flavin_Rdtase-like_dom"/>
</dbReference>
<evidence type="ECO:0000256" key="1">
    <source>
        <dbReference type="ARBA" id="ARBA00001917"/>
    </source>
</evidence>
<evidence type="ECO:0000259" key="5">
    <source>
        <dbReference type="SMART" id="SM00903"/>
    </source>
</evidence>
<accession>A0ABY8H6N7</accession>
<dbReference type="PANTHER" id="PTHR33798">
    <property type="entry name" value="FLAVOPROTEIN OXYGENASE"/>
    <property type="match status" value="1"/>
</dbReference>
<dbReference type="Pfam" id="PF01613">
    <property type="entry name" value="Flavin_Reduct"/>
    <property type="match status" value="1"/>
</dbReference>
<keyword evidence="7" id="KW-1185">Reference proteome</keyword>
<keyword evidence="6" id="KW-0560">Oxidoreductase</keyword>